<evidence type="ECO:0000256" key="1">
    <source>
        <dbReference type="ARBA" id="ARBA00009998"/>
    </source>
</evidence>
<dbReference type="PANTHER" id="PTHR34137:SF1">
    <property type="entry name" value="EXODEOXYRIBONUCLEASE 7 SMALL SUBUNIT"/>
    <property type="match status" value="1"/>
</dbReference>
<dbReference type="Gene3D" id="1.10.287.1040">
    <property type="entry name" value="Exonuclease VII, small subunit"/>
    <property type="match status" value="1"/>
</dbReference>
<comment type="subunit">
    <text evidence="6">Heterooligomer composed of large and small subunits.</text>
</comment>
<dbReference type="EC" id="3.1.11.6" evidence="6"/>
<dbReference type="RefSeq" id="WP_205624769.1">
    <property type="nucleotide sequence ID" value="NZ_CP012332.1"/>
</dbReference>
<dbReference type="InterPro" id="IPR003761">
    <property type="entry name" value="Exonuc_VII_S"/>
</dbReference>
<dbReference type="GO" id="GO:0006308">
    <property type="term" value="P:DNA catabolic process"/>
    <property type="evidence" value="ECO:0007669"/>
    <property type="project" value="UniProtKB-UniRule"/>
</dbReference>
<keyword evidence="3 6" id="KW-0540">Nuclease</keyword>
<dbReference type="GO" id="GO:0009318">
    <property type="term" value="C:exodeoxyribonuclease VII complex"/>
    <property type="evidence" value="ECO:0007669"/>
    <property type="project" value="UniProtKB-UniRule"/>
</dbReference>
<keyword evidence="9" id="KW-1185">Reference proteome</keyword>
<dbReference type="HAMAP" id="MF_00337">
    <property type="entry name" value="Exonuc_7_S"/>
    <property type="match status" value="1"/>
</dbReference>
<comment type="function">
    <text evidence="6">Bidirectionally degrades single-stranded DNA into large acid-insoluble oligonucleotides, which are then degraded further into small acid-soluble oligonucleotides.</text>
</comment>
<feature type="region of interest" description="Disordered" evidence="7">
    <location>
        <begin position="74"/>
        <end position="103"/>
    </location>
</feature>
<keyword evidence="2 6" id="KW-0963">Cytoplasm</keyword>
<evidence type="ECO:0000256" key="6">
    <source>
        <dbReference type="HAMAP-Rule" id="MF_00337"/>
    </source>
</evidence>
<evidence type="ECO:0000313" key="9">
    <source>
        <dbReference type="Proteomes" id="UP000055590"/>
    </source>
</evidence>
<evidence type="ECO:0000256" key="3">
    <source>
        <dbReference type="ARBA" id="ARBA00022722"/>
    </source>
</evidence>
<proteinExistence type="inferred from homology"/>
<dbReference type="InterPro" id="IPR037004">
    <property type="entry name" value="Exonuc_VII_ssu_sf"/>
</dbReference>
<evidence type="ECO:0000313" key="8">
    <source>
        <dbReference type="EMBL" id="AKU90640.1"/>
    </source>
</evidence>
<comment type="similarity">
    <text evidence="1 6">Belongs to the XseB family.</text>
</comment>
<dbReference type="GO" id="GO:0008855">
    <property type="term" value="F:exodeoxyribonuclease VII activity"/>
    <property type="evidence" value="ECO:0007669"/>
    <property type="project" value="UniProtKB-UniRule"/>
</dbReference>
<evidence type="ECO:0000256" key="5">
    <source>
        <dbReference type="ARBA" id="ARBA00022839"/>
    </source>
</evidence>
<evidence type="ECO:0000256" key="2">
    <source>
        <dbReference type="ARBA" id="ARBA00022490"/>
    </source>
</evidence>
<dbReference type="PANTHER" id="PTHR34137">
    <property type="entry name" value="EXODEOXYRIBONUCLEASE 7 SMALL SUBUNIT"/>
    <property type="match status" value="1"/>
</dbReference>
<evidence type="ECO:0000256" key="4">
    <source>
        <dbReference type="ARBA" id="ARBA00022801"/>
    </source>
</evidence>
<dbReference type="EMBL" id="CP012332">
    <property type="protein sequence ID" value="AKU90640.1"/>
    <property type="molecule type" value="Genomic_DNA"/>
</dbReference>
<protein>
    <recommendedName>
        <fullName evidence="6">Exodeoxyribonuclease 7 small subunit</fullName>
        <ecNumber evidence="6">3.1.11.6</ecNumber>
    </recommendedName>
    <alternativeName>
        <fullName evidence="6">Exodeoxyribonuclease VII small subunit</fullName>
        <shortName evidence="6">Exonuclease VII small subunit</shortName>
    </alternativeName>
</protein>
<dbReference type="NCBIfam" id="TIGR01280">
    <property type="entry name" value="xseB"/>
    <property type="match status" value="1"/>
</dbReference>
<dbReference type="SUPFAM" id="SSF116842">
    <property type="entry name" value="XseB-like"/>
    <property type="match status" value="1"/>
</dbReference>
<dbReference type="Pfam" id="PF02609">
    <property type="entry name" value="Exonuc_VII_S"/>
    <property type="match status" value="1"/>
</dbReference>
<organism evidence="8 9">
    <name type="scientific">Vulgatibacter incomptus</name>
    <dbReference type="NCBI Taxonomy" id="1391653"/>
    <lineage>
        <taxon>Bacteria</taxon>
        <taxon>Pseudomonadati</taxon>
        <taxon>Myxococcota</taxon>
        <taxon>Myxococcia</taxon>
        <taxon>Myxococcales</taxon>
        <taxon>Cystobacterineae</taxon>
        <taxon>Vulgatibacteraceae</taxon>
        <taxon>Vulgatibacter</taxon>
    </lineage>
</organism>
<sequence length="103" mass="11494">MPTNEEKRKDGADSLDDVAYEALIQELDSVVRQLEASELSLEESLQAFERGVKLSKAAEHRLDEAEGRVEVLLQGDRTRPLAQQESGEGPRSRTRSQESEEAP</sequence>
<comment type="subcellular location">
    <subcellularLocation>
        <location evidence="6">Cytoplasm</location>
    </subcellularLocation>
</comment>
<comment type="catalytic activity">
    <reaction evidence="6">
        <text>Exonucleolytic cleavage in either 5'- to 3'- or 3'- to 5'-direction to yield nucleoside 5'-phosphates.</text>
        <dbReference type="EC" id="3.1.11.6"/>
    </reaction>
</comment>
<dbReference type="GO" id="GO:0005829">
    <property type="term" value="C:cytosol"/>
    <property type="evidence" value="ECO:0007669"/>
    <property type="project" value="TreeGrafter"/>
</dbReference>
<reference evidence="8 9" key="1">
    <citation type="submission" date="2015-08" db="EMBL/GenBank/DDBJ databases">
        <authorList>
            <person name="Babu N.S."/>
            <person name="Beckwith C.J."/>
            <person name="Beseler K.G."/>
            <person name="Brison A."/>
            <person name="Carone J.V."/>
            <person name="Caskin T.P."/>
            <person name="Diamond M."/>
            <person name="Durham M.E."/>
            <person name="Foxe J.M."/>
            <person name="Go M."/>
            <person name="Henderson B.A."/>
            <person name="Jones I.B."/>
            <person name="McGettigan J.A."/>
            <person name="Micheletti S.J."/>
            <person name="Nasrallah M.E."/>
            <person name="Ortiz D."/>
            <person name="Piller C.R."/>
            <person name="Privatt S.R."/>
            <person name="Schneider S.L."/>
            <person name="Sharp S."/>
            <person name="Smith T.C."/>
            <person name="Stanton J.D."/>
            <person name="Ullery H.E."/>
            <person name="Wilson R.J."/>
            <person name="Serrano M.G."/>
            <person name="Buck G."/>
            <person name="Lee V."/>
            <person name="Wang Y."/>
            <person name="Carvalho R."/>
            <person name="Voegtly L."/>
            <person name="Shi R."/>
            <person name="Duckworth R."/>
            <person name="Johnson A."/>
            <person name="Loviza R."/>
            <person name="Walstead R."/>
            <person name="Shah Z."/>
            <person name="Kiflezghi M."/>
            <person name="Wade K."/>
            <person name="Ball S.L."/>
            <person name="Bradley K.W."/>
            <person name="Asai D.J."/>
            <person name="Bowman C.A."/>
            <person name="Russell D.A."/>
            <person name="Pope W.H."/>
            <person name="Jacobs-Sera D."/>
            <person name="Hendrix R.W."/>
            <person name="Hatfull G.F."/>
        </authorList>
    </citation>
    <scope>NUCLEOTIDE SEQUENCE [LARGE SCALE GENOMIC DNA]</scope>
    <source>
        <strain evidence="8 9">DSM 27710</strain>
    </source>
</reference>
<dbReference type="AlphaFoldDB" id="A0A0K1PAT7"/>
<dbReference type="STRING" id="1391653.AKJ08_1027"/>
<keyword evidence="5 6" id="KW-0269">Exonuclease</keyword>
<dbReference type="KEGG" id="vin:AKJ08_1027"/>
<accession>A0A0K1PAT7</accession>
<keyword evidence="4 6" id="KW-0378">Hydrolase</keyword>
<gene>
    <name evidence="6" type="primary">xseB</name>
    <name evidence="8" type="ORF">AKJ08_1027</name>
</gene>
<evidence type="ECO:0000256" key="7">
    <source>
        <dbReference type="SAM" id="MobiDB-lite"/>
    </source>
</evidence>
<feature type="compositionally biased region" description="Basic and acidic residues" evidence="7">
    <location>
        <begin position="88"/>
        <end position="103"/>
    </location>
</feature>
<dbReference type="Proteomes" id="UP000055590">
    <property type="component" value="Chromosome"/>
</dbReference>
<name>A0A0K1PAT7_9BACT</name>